<protein>
    <submittedName>
        <fullName evidence="4">ULP_PROTEASE domain-containing protein</fullName>
    </submittedName>
</protein>
<feature type="compositionally biased region" description="Polar residues" evidence="1">
    <location>
        <begin position="305"/>
        <end position="324"/>
    </location>
</feature>
<keyword evidence="3" id="KW-1185">Reference proteome</keyword>
<dbReference type="OrthoDB" id="5838109at2759"/>
<sequence length="487" mass="53762">MTADVEYGPGIVQKLTAKFTQLSQEVSSTARYSPHTTRKRFPSVDDILSNSSHNRASTNLVTHRYSGAVGGDLWAAQSTLPKKQQDKGQNICSVSNNSNLEPENLHIWAGFSGAMITSDVRDQMFQRNQAGIPITALKEKFERPSRAKAFVSAKNNAGAVVRRPPRSHSATPRGSVSLTRSYVDENEEPEFIKIHRRLKASVREGYDQNSNHLFTRHITDIKKPINVDKPLDITLPKLSSTARLIQYSPTGPLEAHQNFPSPVSILDLVSPPDPDSARTQPPHLLQPQVSRGGNSNVPSVPHFTRTPSEVYPTQLTKPSISNDDGSGIKEMHQLLSKFSNIREQKTMAENKGECIPEFVLPSSEKPLPKITPKSKVETETKGGFLNNSVTRDSAEMLRTRKSSLVTVPKPRDFLSSNVLPQKAPDTSSIVTQTMSSELSNALPFSSSTSSNITSTRPSVFTVTIDDMSRRPSYLTTEFKGIVIFCLR</sequence>
<reference evidence="2 3" key="2">
    <citation type="submission" date="2018-10" db="EMBL/GenBank/DDBJ databases">
        <authorList>
            <consortium name="Pathogen Informatics"/>
        </authorList>
    </citation>
    <scope>NUCLEOTIDE SEQUENCE [LARGE SCALE GENOMIC DNA]</scope>
</reference>
<dbReference type="EMBL" id="UXUI01009984">
    <property type="protein sequence ID" value="VDD94606.1"/>
    <property type="molecule type" value="Genomic_DNA"/>
</dbReference>
<accession>A0A0N4VGR1</accession>
<dbReference type="Proteomes" id="UP000274131">
    <property type="component" value="Unassembled WGS sequence"/>
</dbReference>
<evidence type="ECO:0000256" key="1">
    <source>
        <dbReference type="SAM" id="MobiDB-lite"/>
    </source>
</evidence>
<evidence type="ECO:0000313" key="2">
    <source>
        <dbReference type="EMBL" id="VDD94606.1"/>
    </source>
</evidence>
<evidence type="ECO:0000313" key="4">
    <source>
        <dbReference type="WBParaSite" id="EVEC_0000999301-mRNA-1"/>
    </source>
</evidence>
<name>A0A0N4VGR1_ENTVE</name>
<dbReference type="AlphaFoldDB" id="A0A0N4VGR1"/>
<dbReference type="WBParaSite" id="EVEC_0000999301-mRNA-1">
    <property type="protein sequence ID" value="EVEC_0000999301-mRNA-1"/>
    <property type="gene ID" value="EVEC_0000999301"/>
</dbReference>
<proteinExistence type="predicted"/>
<reference evidence="4" key="1">
    <citation type="submission" date="2017-02" db="UniProtKB">
        <authorList>
            <consortium name="WormBaseParasite"/>
        </authorList>
    </citation>
    <scope>IDENTIFICATION</scope>
</reference>
<feature type="region of interest" description="Disordered" evidence="1">
    <location>
        <begin position="264"/>
        <end position="325"/>
    </location>
</feature>
<evidence type="ECO:0000313" key="3">
    <source>
        <dbReference type="Proteomes" id="UP000274131"/>
    </source>
</evidence>
<organism evidence="4">
    <name type="scientific">Enterobius vermicularis</name>
    <name type="common">Human pinworm</name>
    <dbReference type="NCBI Taxonomy" id="51028"/>
    <lineage>
        <taxon>Eukaryota</taxon>
        <taxon>Metazoa</taxon>
        <taxon>Ecdysozoa</taxon>
        <taxon>Nematoda</taxon>
        <taxon>Chromadorea</taxon>
        <taxon>Rhabditida</taxon>
        <taxon>Spirurina</taxon>
        <taxon>Oxyuridomorpha</taxon>
        <taxon>Oxyuroidea</taxon>
        <taxon>Oxyuridae</taxon>
        <taxon>Enterobius</taxon>
    </lineage>
</organism>
<feature type="compositionally biased region" description="Polar residues" evidence="1">
    <location>
        <begin position="287"/>
        <end position="298"/>
    </location>
</feature>
<gene>
    <name evidence="2" type="ORF">EVEC_LOCUS9357</name>
</gene>